<dbReference type="OMA" id="YPPILMH"/>
<keyword evidence="8" id="KW-1185">Reference proteome</keyword>
<evidence type="ECO:0000256" key="3">
    <source>
        <dbReference type="PROSITE-ProRule" id="PRU00221"/>
    </source>
</evidence>
<dbReference type="Proteomes" id="UP000033188">
    <property type="component" value="Chromosome 3"/>
</dbReference>
<comment type="similarity">
    <text evidence="4">Belongs to the WD repeat coronin family.</text>
</comment>
<keyword evidence="1 3" id="KW-0853">WD repeat</keyword>
<dbReference type="SMART" id="SM01166">
    <property type="entry name" value="DUF1899"/>
    <property type="match status" value="1"/>
</dbReference>
<evidence type="ECO:0000313" key="8">
    <source>
        <dbReference type="Proteomes" id="UP000033188"/>
    </source>
</evidence>
<reference evidence="8" key="1">
    <citation type="journal article" date="2014" name="Nucleic Acids Res.">
        <title>The evolutionary dynamics of variant antigen genes in Babesia reveal a history of genomic innovation underlying host-parasite interaction.</title>
        <authorList>
            <person name="Jackson A.P."/>
            <person name="Otto T.D."/>
            <person name="Darby A."/>
            <person name="Ramaprasad A."/>
            <person name="Xia D."/>
            <person name="Echaide I.E."/>
            <person name="Farber M."/>
            <person name="Gahlot S."/>
            <person name="Gamble J."/>
            <person name="Gupta D."/>
            <person name="Gupta Y."/>
            <person name="Jackson L."/>
            <person name="Malandrin L."/>
            <person name="Malas T.B."/>
            <person name="Moussa E."/>
            <person name="Nair M."/>
            <person name="Reid A.J."/>
            <person name="Sanders M."/>
            <person name="Sharma J."/>
            <person name="Tracey A."/>
            <person name="Quail M.A."/>
            <person name="Weir W."/>
            <person name="Wastling J.M."/>
            <person name="Hall N."/>
            <person name="Willadsen P."/>
            <person name="Lingelbach K."/>
            <person name="Shiels B."/>
            <person name="Tait A."/>
            <person name="Berriman M."/>
            <person name="Allred D.R."/>
            <person name="Pain A."/>
        </authorList>
    </citation>
    <scope>NUCLEOTIDE SEQUENCE [LARGE SCALE GENOMIC DNA]</scope>
    <source>
        <strain evidence="8">Bond</strain>
    </source>
</reference>
<feature type="domain" description="DUF1899" evidence="6">
    <location>
        <begin position="1"/>
        <end position="62"/>
    </location>
</feature>
<dbReference type="InterPro" id="IPR015505">
    <property type="entry name" value="Coronin"/>
</dbReference>
<dbReference type="SMART" id="SM00320">
    <property type="entry name" value="WD40"/>
    <property type="match status" value="3"/>
</dbReference>
<evidence type="ECO:0000256" key="2">
    <source>
        <dbReference type="ARBA" id="ARBA00022737"/>
    </source>
</evidence>
<evidence type="ECO:0000256" key="5">
    <source>
        <dbReference type="SAM" id="MobiDB-lite"/>
    </source>
</evidence>
<dbReference type="EMBL" id="LK391709">
    <property type="protein sequence ID" value="CDR97314.1"/>
    <property type="molecule type" value="Genomic_DNA"/>
</dbReference>
<gene>
    <name evidence="7" type="ORF">BBBOND_0312170</name>
</gene>
<dbReference type="GO" id="GO:0007015">
    <property type="term" value="P:actin filament organization"/>
    <property type="evidence" value="ECO:0007669"/>
    <property type="project" value="TreeGrafter"/>
</dbReference>
<dbReference type="PROSITE" id="PS50294">
    <property type="entry name" value="WD_REPEATS_REGION"/>
    <property type="match status" value="2"/>
</dbReference>
<evidence type="ECO:0000313" key="7">
    <source>
        <dbReference type="EMBL" id="CDR97314.1"/>
    </source>
</evidence>
<name>A0A061DDE4_BABBI</name>
<keyword evidence="2 4" id="KW-0677">Repeat</keyword>
<feature type="compositionally biased region" description="Polar residues" evidence="5">
    <location>
        <begin position="417"/>
        <end position="426"/>
    </location>
</feature>
<dbReference type="GeneID" id="24565855"/>
<dbReference type="Pfam" id="PF00400">
    <property type="entry name" value="WD40"/>
    <property type="match status" value="2"/>
</dbReference>
<evidence type="ECO:0000256" key="1">
    <source>
        <dbReference type="ARBA" id="ARBA00022574"/>
    </source>
</evidence>
<dbReference type="GO" id="GO:0051015">
    <property type="term" value="F:actin filament binding"/>
    <property type="evidence" value="ECO:0007669"/>
    <property type="project" value="TreeGrafter"/>
</dbReference>
<evidence type="ECO:0000259" key="6">
    <source>
        <dbReference type="SMART" id="SM01166"/>
    </source>
</evidence>
<dbReference type="SMART" id="SM01167">
    <property type="entry name" value="DUF1900"/>
    <property type="match status" value="1"/>
</dbReference>
<sequence length="557" mass="59877">MTTVRLKNVFGEPFKQAYCDLKINPKPTAFSPGMAASNTHIAFPWEVGGGGLITLINIDKLGRNSGSDRMNFKGHTGSIQDITFNEFDNNLFASASDDGSVRVWRVTGEQDSTAAANLNGHTKKTTNVVWNSATDFVLMSGGLDNTVRVWNVQNETEVVSIPIEGQYSYCNWSYDGDLCVVATKEAGVAVVDPREGKVSHSFKAHESNKATSVAWLGGNYGNDHLATTGYVGNQTRQIRIWDRRNTDKPLLSKDIDSAPGPLIPHWDSATGLLTVVGKGDLTVRIFQYLENELNRAGEIKCSGTIKSFCFLPATACDKSKCELGRMLYNNSGKEINPISVVVMRRNSGAAMDEIYGALQPRRRTSAKDWHNVPGRSAGVSVESSLTEGSSSAAVTSTSAAAYDAQSYHAAPSRTIASDNSMSFTPTVPTPPQECETTATGRAFGEICASLGVLCQKYKPTFDDADMIDELETFKGDVECVIAKLRQLHNIPAPAQEQPQFTSMLSGEPKAPVRIVSRDEGRPASGSSGLSGVRAAIAAMEARAQAKAQAQANGRAGK</sequence>
<dbReference type="Pfam" id="PF08953">
    <property type="entry name" value="DUF1899"/>
    <property type="match status" value="1"/>
</dbReference>
<dbReference type="KEGG" id="bbig:BBBOND_0312170"/>
<dbReference type="InterPro" id="IPR036322">
    <property type="entry name" value="WD40_repeat_dom_sf"/>
</dbReference>
<feature type="repeat" description="WD" evidence="3">
    <location>
        <begin position="118"/>
        <end position="160"/>
    </location>
</feature>
<dbReference type="STRING" id="5866.A0A061DDE4"/>
<evidence type="ECO:0000256" key="4">
    <source>
        <dbReference type="RuleBase" id="RU280818"/>
    </source>
</evidence>
<dbReference type="OrthoDB" id="1850764at2759"/>
<dbReference type="AlphaFoldDB" id="A0A061DDE4"/>
<dbReference type="PROSITE" id="PS50082">
    <property type="entry name" value="WD_REPEATS_2"/>
    <property type="match status" value="2"/>
</dbReference>
<proteinExistence type="inferred from homology"/>
<accession>A0A061DDE4</accession>
<dbReference type="InterPro" id="IPR019775">
    <property type="entry name" value="WD40_repeat_CS"/>
</dbReference>
<dbReference type="InterPro" id="IPR001680">
    <property type="entry name" value="WD40_rpt"/>
</dbReference>
<dbReference type="PROSITE" id="PS00678">
    <property type="entry name" value="WD_REPEATS_1"/>
    <property type="match status" value="1"/>
</dbReference>
<protein>
    <recommendedName>
        <fullName evidence="4">Coronin</fullName>
    </recommendedName>
</protein>
<feature type="repeat" description="WD" evidence="3">
    <location>
        <begin position="72"/>
        <end position="114"/>
    </location>
</feature>
<dbReference type="PANTHER" id="PTHR10856:SF0">
    <property type="entry name" value="CORONIN"/>
    <property type="match status" value="1"/>
</dbReference>
<feature type="region of interest" description="Disordered" evidence="5">
    <location>
        <begin position="417"/>
        <end position="436"/>
    </location>
</feature>
<dbReference type="PANTHER" id="PTHR10856">
    <property type="entry name" value="CORONIN"/>
    <property type="match status" value="1"/>
</dbReference>
<organism evidence="7 8">
    <name type="scientific">Babesia bigemina</name>
    <dbReference type="NCBI Taxonomy" id="5866"/>
    <lineage>
        <taxon>Eukaryota</taxon>
        <taxon>Sar</taxon>
        <taxon>Alveolata</taxon>
        <taxon>Apicomplexa</taxon>
        <taxon>Aconoidasida</taxon>
        <taxon>Piroplasmida</taxon>
        <taxon>Babesiidae</taxon>
        <taxon>Babesia</taxon>
    </lineage>
</organism>
<dbReference type="Gene3D" id="2.130.10.10">
    <property type="entry name" value="YVTN repeat-like/Quinoprotein amine dehydrogenase"/>
    <property type="match status" value="1"/>
</dbReference>
<dbReference type="InterPro" id="IPR015048">
    <property type="entry name" value="DUF1899"/>
</dbReference>
<dbReference type="InterPro" id="IPR015943">
    <property type="entry name" value="WD40/YVTN_repeat-like_dom_sf"/>
</dbReference>
<dbReference type="VEuPathDB" id="PiroplasmaDB:BBBOND_0312170"/>
<dbReference type="SUPFAM" id="SSF50978">
    <property type="entry name" value="WD40 repeat-like"/>
    <property type="match status" value="1"/>
</dbReference>
<dbReference type="RefSeq" id="XP_012769500.1">
    <property type="nucleotide sequence ID" value="XM_012914046.1"/>
</dbReference>